<dbReference type="InterPro" id="IPR000089">
    <property type="entry name" value="Biotin_lipoyl"/>
</dbReference>
<evidence type="ECO:0000256" key="6">
    <source>
        <dbReference type="ARBA" id="ARBA00023315"/>
    </source>
</evidence>
<evidence type="ECO:0000256" key="2">
    <source>
        <dbReference type="ARBA" id="ARBA00007317"/>
    </source>
</evidence>
<evidence type="ECO:0000256" key="8">
    <source>
        <dbReference type="ARBA" id="ARBA00048370"/>
    </source>
</evidence>
<evidence type="ECO:0000256" key="7">
    <source>
        <dbReference type="ARBA" id="ARBA00025211"/>
    </source>
</evidence>
<dbReference type="Gene3D" id="2.40.50.100">
    <property type="match status" value="2"/>
</dbReference>
<evidence type="ECO:0000313" key="12">
    <source>
        <dbReference type="EMBL" id="RTE66698.1"/>
    </source>
</evidence>
<dbReference type="RefSeq" id="WP_126157801.1">
    <property type="nucleotide sequence ID" value="NZ_RQXW01000004.1"/>
</dbReference>
<keyword evidence="4 9" id="KW-0808">Transferase</keyword>
<dbReference type="Pfam" id="PF00364">
    <property type="entry name" value="Biotin_lipoyl"/>
    <property type="match status" value="2"/>
</dbReference>
<dbReference type="FunFam" id="3.30.559.10:FF:000004">
    <property type="entry name" value="Acetyltransferase component of pyruvate dehydrogenase complex"/>
    <property type="match status" value="1"/>
</dbReference>
<dbReference type="PANTHER" id="PTHR43178:SF2">
    <property type="entry name" value="DIHYDROLIPOYLLYSINE-RESIDUE ACETYLTRANSFERASE COMPONENT OF PYRUVATE DEHYDROGENASE COMPLEX"/>
    <property type="match status" value="1"/>
</dbReference>
<keyword evidence="5 9" id="KW-0450">Lipoyl</keyword>
<gene>
    <name evidence="12" type="ORF">EH243_06360</name>
</gene>
<evidence type="ECO:0000256" key="3">
    <source>
        <dbReference type="ARBA" id="ARBA00011484"/>
    </source>
</evidence>
<dbReference type="InterPro" id="IPR023213">
    <property type="entry name" value="CAT-like_dom_sf"/>
</dbReference>
<dbReference type="CDD" id="cd06849">
    <property type="entry name" value="lipoyl_domain"/>
    <property type="match status" value="2"/>
</dbReference>
<evidence type="ECO:0000256" key="1">
    <source>
        <dbReference type="ARBA" id="ARBA00001938"/>
    </source>
</evidence>
<dbReference type="InterPro" id="IPR001078">
    <property type="entry name" value="2-oxoacid_DH_actylTfrase"/>
</dbReference>
<dbReference type="GO" id="GO:0005737">
    <property type="term" value="C:cytoplasm"/>
    <property type="evidence" value="ECO:0007669"/>
    <property type="project" value="TreeGrafter"/>
</dbReference>
<comment type="catalytic activity">
    <reaction evidence="8">
        <text>N(6)-[(R)-dihydrolipoyl]-L-lysyl-[protein] + acetyl-CoA = N(6)-[(R)-S(8)-acetyldihydrolipoyl]-L-lysyl-[protein] + CoA</text>
        <dbReference type="Rhea" id="RHEA:17017"/>
        <dbReference type="Rhea" id="RHEA-COMP:10475"/>
        <dbReference type="Rhea" id="RHEA-COMP:10478"/>
        <dbReference type="ChEBI" id="CHEBI:57287"/>
        <dbReference type="ChEBI" id="CHEBI:57288"/>
        <dbReference type="ChEBI" id="CHEBI:83100"/>
        <dbReference type="ChEBI" id="CHEBI:83111"/>
        <dbReference type="EC" id="2.3.1.12"/>
    </reaction>
</comment>
<sequence>MTTETILMPEVDGSGEVIEFCIQPGEQVEIGDAMLVLESDKASMEVPSPISGIVDKWLIELGDSIETGTPLLAINAQSNQLLETSDNKVSMREPDPIAPDNSAVIITQIMLDAGGTGEVVEACVAIGDLVSEGDILFVAESDKASMEVPAEHSGVITKLLVDVGSTIDKGTPLIEMQVTDSVEPPEVTTDVLKPVEMAALNTDGNGELKPSEVDFKEPVQQSIKSDGNVFNAGPATRKAAREFGIDLALLSGSGPRGRIMKQDVISFAKQAVKTSIEVGQQPAQSSMTGIPQIPLADFSRYGEIEEKGMSGIAKATSAHMTRCWLNIPHVTLFDEVDISDLEAFRSNLKPEKLGLLRKPTILPFIVMITAKALKAHQQFNVSIDSANNKIIQKAYINIGIAIDSPSGLVVPVIRNADQKSIVELANEIIELTSLARERKLKPEQMQGGNFTISSLGPTGGTGFTPIVNGPEVAILGIARSTVKPSWDGSKFEPSVMLPLCLSFDHRAINGGDAGRFMGFIHEALVDIRNNLL</sequence>
<dbReference type="InterPro" id="IPR003016">
    <property type="entry name" value="2-oxoA_DH_lipoyl-BS"/>
</dbReference>
<dbReference type="PANTHER" id="PTHR43178">
    <property type="entry name" value="DIHYDROLIPOAMIDE ACETYLTRANSFERASE COMPONENT OF PYRUVATE DEHYDROGENASE COMPLEX"/>
    <property type="match status" value="1"/>
</dbReference>
<feature type="domain" description="Lipoyl-binding" evidence="10">
    <location>
        <begin position="3"/>
        <end position="75"/>
    </location>
</feature>
<evidence type="ECO:0000259" key="10">
    <source>
        <dbReference type="PROSITE" id="PS50968"/>
    </source>
</evidence>
<dbReference type="Gene3D" id="4.10.320.10">
    <property type="entry name" value="E3-binding domain"/>
    <property type="match status" value="1"/>
</dbReference>
<dbReference type="SUPFAM" id="SSF47005">
    <property type="entry name" value="Peripheral subunit-binding domain of 2-oxo acid dehydrogenase complex"/>
    <property type="match status" value="1"/>
</dbReference>
<evidence type="ECO:0000259" key="11">
    <source>
        <dbReference type="PROSITE" id="PS51826"/>
    </source>
</evidence>
<dbReference type="SUPFAM" id="SSF52777">
    <property type="entry name" value="CoA-dependent acyltransferases"/>
    <property type="match status" value="1"/>
</dbReference>
<dbReference type="GO" id="GO:0004742">
    <property type="term" value="F:dihydrolipoyllysine-residue acetyltransferase activity"/>
    <property type="evidence" value="ECO:0007669"/>
    <property type="project" value="UniProtKB-EC"/>
</dbReference>
<evidence type="ECO:0000256" key="4">
    <source>
        <dbReference type="ARBA" id="ARBA00022679"/>
    </source>
</evidence>
<reference evidence="12 13" key="1">
    <citation type="submission" date="2018-11" db="EMBL/GenBank/DDBJ databases">
        <title>The draft genome sequence of Amphritea opalescens ANRC-JH13T.</title>
        <authorList>
            <person name="Fang Z."/>
            <person name="Zhang Y."/>
            <person name="Han X."/>
        </authorList>
    </citation>
    <scope>NUCLEOTIDE SEQUENCE [LARGE SCALE GENOMIC DNA]</scope>
    <source>
        <strain evidence="12 13">ANRC-JH13</strain>
    </source>
</reference>
<keyword evidence="6 9" id="KW-0012">Acyltransferase</keyword>
<dbReference type="OrthoDB" id="9805770at2"/>
<keyword evidence="13" id="KW-1185">Reference proteome</keyword>
<evidence type="ECO:0000256" key="5">
    <source>
        <dbReference type="ARBA" id="ARBA00022823"/>
    </source>
</evidence>
<dbReference type="EC" id="2.3.1.-" evidence="9"/>
<accession>A0A430KTB8</accession>
<evidence type="ECO:0000313" key="13">
    <source>
        <dbReference type="Proteomes" id="UP000283087"/>
    </source>
</evidence>
<dbReference type="Pfam" id="PF00198">
    <property type="entry name" value="2-oxoacid_dh"/>
    <property type="match status" value="1"/>
</dbReference>
<dbReference type="PROSITE" id="PS50968">
    <property type="entry name" value="BIOTINYL_LIPOYL"/>
    <property type="match status" value="2"/>
</dbReference>
<dbReference type="InterPro" id="IPR050743">
    <property type="entry name" value="2-oxoacid_DH_E2_comp"/>
</dbReference>
<comment type="subunit">
    <text evidence="3">Forms a 24-polypeptide structural core with octahedral symmetry.</text>
</comment>
<dbReference type="Proteomes" id="UP000283087">
    <property type="component" value="Unassembled WGS sequence"/>
</dbReference>
<dbReference type="InterPro" id="IPR036625">
    <property type="entry name" value="E3-bd_dom_sf"/>
</dbReference>
<comment type="function">
    <text evidence="7">The pyruvate dehydrogenase complex catalyzes the overall conversion of pyruvate to acetyl-CoA and CO(2). It contains multiple copies of three enzymatic components: pyruvate dehydrogenase (E1), dihydrolipoamide acetyltransferase (E2) and lipoamide dehydrogenase (E3).</text>
</comment>
<dbReference type="PROSITE" id="PS51826">
    <property type="entry name" value="PSBD"/>
    <property type="match status" value="1"/>
</dbReference>
<comment type="similarity">
    <text evidence="2 9">Belongs to the 2-oxoacid dehydrogenase family.</text>
</comment>
<evidence type="ECO:0000256" key="9">
    <source>
        <dbReference type="RuleBase" id="RU003423"/>
    </source>
</evidence>
<dbReference type="PROSITE" id="PS00189">
    <property type="entry name" value="LIPOYL"/>
    <property type="match status" value="2"/>
</dbReference>
<dbReference type="AlphaFoldDB" id="A0A430KTB8"/>
<dbReference type="EMBL" id="RQXW01000004">
    <property type="protein sequence ID" value="RTE66698.1"/>
    <property type="molecule type" value="Genomic_DNA"/>
</dbReference>
<dbReference type="InterPro" id="IPR004167">
    <property type="entry name" value="PSBD"/>
</dbReference>
<dbReference type="SUPFAM" id="SSF51230">
    <property type="entry name" value="Single hybrid motif"/>
    <property type="match status" value="2"/>
</dbReference>
<organism evidence="12 13">
    <name type="scientific">Amphritea opalescens</name>
    <dbReference type="NCBI Taxonomy" id="2490544"/>
    <lineage>
        <taxon>Bacteria</taxon>
        <taxon>Pseudomonadati</taxon>
        <taxon>Pseudomonadota</taxon>
        <taxon>Gammaproteobacteria</taxon>
        <taxon>Oceanospirillales</taxon>
        <taxon>Oceanospirillaceae</taxon>
        <taxon>Amphritea</taxon>
    </lineage>
</organism>
<feature type="domain" description="Peripheral subunit-binding (PSBD)" evidence="11">
    <location>
        <begin position="231"/>
        <end position="268"/>
    </location>
</feature>
<comment type="caution">
    <text evidence="12">The sequence shown here is derived from an EMBL/GenBank/DDBJ whole genome shotgun (WGS) entry which is preliminary data.</text>
</comment>
<comment type="cofactor">
    <cofactor evidence="1 9">
        <name>(R)-lipoate</name>
        <dbReference type="ChEBI" id="CHEBI:83088"/>
    </cofactor>
</comment>
<proteinExistence type="inferred from homology"/>
<name>A0A430KTB8_9GAMM</name>
<feature type="domain" description="Lipoyl-binding" evidence="10">
    <location>
        <begin position="102"/>
        <end position="177"/>
    </location>
</feature>
<dbReference type="InterPro" id="IPR011053">
    <property type="entry name" value="Single_hybrid_motif"/>
</dbReference>
<dbReference type="Pfam" id="PF02817">
    <property type="entry name" value="E3_binding"/>
    <property type="match status" value="1"/>
</dbReference>
<protein>
    <recommendedName>
        <fullName evidence="9">Dihydrolipoamide acetyltransferase component of pyruvate dehydrogenase complex</fullName>
        <ecNumber evidence="9">2.3.1.-</ecNumber>
    </recommendedName>
</protein>
<dbReference type="Gene3D" id="3.30.559.10">
    <property type="entry name" value="Chloramphenicol acetyltransferase-like domain"/>
    <property type="match status" value="1"/>
</dbReference>
<dbReference type="GO" id="GO:0031405">
    <property type="term" value="F:lipoic acid binding"/>
    <property type="evidence" value="ECO:0007669"/>
    <property type="project" value="TreeGrafter"/>
</dbReference>